<dbReference type="PANTHER" id="PTHR13743:SF123">
    <property type="entry name" value="PROTEIN FAN"/>
    <property type="match status" value="1"/>
</dbReference>
<dbReference type="EMBL" id="UXSR01000133">
    <property type="protein sequence ID" value="VDD75169.1"/>
    <property type="molecule type" value="Genomic_DNA"/>
</dbReference>
<feature type="domain" description="BEACH" evidence="1">
    <location>
        <begin position="2505"/>
        <end position="2826"/>
    </location>
</feature>
<dbReference type="InterPro" id="IPR050865">
    <property type="entry name" value="BEACH_Domain"/>
</dbReference>
<evidence type="ECO:0000313" key="3">
    <source>
        <dbReference type="EMBL" id="VDD75169.1"/>
    </source>
</evidence>
<accession>A0A158QSP6</accession>
<dbReference type="PROSITE" id="PS50197">
    <property type="entry name" value="BEACH"/>
    <property type="match status" value="1"/>
</dbReference>
<sequence>MADVSYGYSLAKSLTLAASVHCTGSVESVREVCENLWSTCQMLGSGSCSRDTLIKSSQNEIIAEELVSYQKSFIEFFCSLGEIHSDKAPLLAVWQAEFGGWKYLEPLLVSHYADIFSILFANVYAFSSKNTCDFTGVLLLKDLLNSLQVSEHPDIIVHYIRLLTIGTPSTLFLVTRNAPLKLASSFICLCVNLCVPLRHLISSGGIYLLADTYIRVWEESTENLLTAGVLVNLHGSILEVFAESEEPIPNYTDIAFVIQVFSEAACKNPFRLRFRSAMLLSLICPCLNMTSQLRNIAQVSIAIELSSAYIRLVSGLSDPEAVCEAFNALSSLDRIIATVAVSSTAIIRVIDAFAEYLTTPDPILCSAYPYVCSTIVNTKRSLLESLMRCYLQLTLRCLQVDSEALHSSFYLSLWARLWSVLSRTRGGTPVSQLAPLTLRFDSLLRSLAAVAENLLVEASSLPVDLRGCLLGVLSDLSCELGNFSTANIPFHCADLAILDSLISLSSGLRTENQKESHKLPEELDSEQVEHTLSVPMSYYLAEEEKLQSRKKPQVEKHIRLFFFIFNRFLHSCHLRKPDEITILKRFLLILRQLRQSPPADLPSSNDPQIRAWLSDIASDGLRLLRSLELAKCNDSTKFDVLLDLLEALWTGGKKWSISALVEATNVQISGLLRLTKRAKFCGIKLRLLRLLTKWSCRTNPLEPEHYLEWPRYFSIPWPTAFKSSRIGIPPAVPTFQSFAFARSSISLEHWGQTPDNPLDDPPTSTIWPSHISRRSASYQEKPASVMSSTAPFCASPNGVVVSLWYKFNAVGGPKPRFDASAPISESALGALASRGDVLHMLTLEESQIDTRTLRTDASNICADQSAATFTPSHVGNKPSFSCWSIEIWLVPGSRGIFTRIRRRCRFEKEYFVPDHCHGDSFAYVLSSDVYFPNVLDPNDWGHMLFSLLWNKNTTSSLTGMVATTINGTLYREKEFTLFPVLLPSCITGTQSTRYTHHLRTRLVTTPCSLSLWMGHDIVMLENSGKLVAKAPFIFTGGFLVFSGDVLKHLVLCAEGLQAQLKDLALCLALCGPSWDGTPPVVSADSRIAFATKGRFYLRALLHRLRPKFVGRLFSRGQRMLNSGSVAWVRTLCRLAKHNLLITTGCPSLSVVNWTVRIPSNQGLPASSPATEYSNEPPSSPERNVYSTYPKISTSLWMADPVANVDIEVTPSSLSPMSKCGIDGVVASLGGIDFASYLTGSVLTEYSCLKSNDEQTYLLTDPELVVCQLSFSSSEGLPALLNSLSECFCTKSVRNTHVLACNIATCDRFGLVETALTGFRLCFSTSDELLHCTGIPQEFEASLAALGRLVSKRLAVCPSSVPLLTSLLHTLVSVDPDLYHSAATRAFGAKDRQISARIDLVSLAQVHKAFVLSTTLTSSFGQASLGKECVSQMSGLFDSTPTQSIFKDDEDAEILEDDERSPVASTLTSYKTPPATLLTLSTPIPWVSLQPALALEGASRAEAETLAKFRENLRENDQMSSYKPSTLFDSCHNLADFVGLDVGEDTHSSSRLCSATMDIFLSIRDETHHPGDSDTLCGIGQQTPVISSMQIVQRRRLSALILSCLVEFWQIRREQEFCIDSESNSILSAPPFWLVYHLAGHPCVRFREQALSLYCSLLSTPARHGHNNALGKLNGADYDRILAKQFLTEASFITFPCCSSTTQVGSTVASHETDGIGQLATSSTFLSLDGEKHLTSVLIALSLLASSLVDTIALQLVSNERPNDSVFSTAVTNLQKVHLDRLASFFASAKVNRVVMASLRDPFALNIMVEMAFLLQSTCFDGATNVNYERHHEIGNLISRILGSAISATENQIEFKDVVATIRHLRGGGFDGDSSDSNASNRTCIVREMLLRALLSLLGRICREINDGHSDATNIQSQLYWTANIAVDTLMYKGGNFRINPLSADPPIAGCPQLNTIRLLEKSIIALFVNSTSHAMRKGKNIIYVTFSGCLLRLLHAWCEAFVENLTISVTGHWLLLLLAQEPNIISGKADAHLLLEVKKNLQMLDAILPIPCGQPCLVWWHQEGNDSDSFAHRHVESPTSDAITCCERNYRAYERTSDAVSKLLEWVEKLCVDLNPRVFSRLQSVSTDSLPSSLIHNPLSHFQIQRSSSPIPVSRQFEHYEAAEPYHLVSQYSDQSYWLSPLSEANEKGQLRWSTLVSQRKHLLTVMAPFYWMQLGGCLSHECSVFCDDVSKPAFSHVDAFETESRQRCRRRPAIMWIDDRFVRVSSTSTLGQHLKDHPLTGLMMQRYACTPLRGQARKKCQLTPRAHFHPSSQALFSPPSVALSGKCLGVWPCQLIEISNPAPLNGDLTLDANWIHLVLNNAGPSDFNMEQITCGGTNAPIHGLGCDVDQSEVITCPLHEISRVEERRFELRDLAVELFFEGTCSVPPLMIAFRSTKERNNFVISLVDACALLHPRPRTEWWRVEGGRMTFFTPNSSVRSGRYPMLSLRGLCDALVVPFTTPFIGPAMRSRLLDAQVSWIRGQMSNFDYLMALNTAAGRTYNDLTQYPIFPWVIADFESPILDLTMTSKSFRRLDRPISVQTDARAEAVLRHYADLNTQLFEAENSGDENQRSLLCPAFHYPSFCSNEAIILHFLCRLIPYAFLLIQFQDGNFDAPDRLFNSVASEWAMATNSVAFVKELVPEFYFRPDIFVNWENFALGVRQDGEIVDSVKLPPWAKGDPRLFVLVNRAALESPYVTANLPDWIDLTFGYKQTGRQGERAINLYHPFVSSFYSVKSHFWLNTYFGAVDVDAIEDPLRRAAVQSMIRNYGQAPRQLFPNHPHPRRIISHYVSTKPGSRKRPDFLGLSRLIGLILAHRGALSTQEADLVQMPQHTLGSPISTIKSPLSGVSEQCPSQNVSVSTSVKPLTAGAPLDTLGISWYANLRGGSQTYRLLSTCSDQSLSHWTILVTVASASLFLLQVPSYPLLLVKVSLSPNFISLFARRFVDAAELYATTIPLPFVGEEASAFLVVHSVGTRPLTCSSQLHLIIGTAGGGLFVRTVSTEELLCGFIGSGSGDKHQARHRNLTTSHSLSDTDDDLTEYATADERRLLMNSEFHHHACRQHWSSFLRVSVGWRCLIGHIGVRIVCIASCPQHGLVASGDAQGRVIVWDTASTAFITRLDMDESSDDFMGVCGLAFDQASGDLLVARAGPRGLNEIWIGLFTADCRQSCSRLLDFQAETGFPTSTTFSRIPNPLAALPILFSDSQGCEVGCILIGGPNGCLVWLSSWTLDTVSIMLLDQPSPCPIAALAFAPPSPNRIRPTDFAQSTFHPGKGEQNHMDTTLYIIDSQGWMYFLESGARKPPRRLRPRVNNSCSSLLRQDHPQGDDSLILPGMWL</sequence>
<dbReference type="InterPro" id="IPR023362">
    <property type="entry name" value="PH-BEACH_dom"/>
</dbReference>
<gene>
    <name evidence="3" type="ORF">MCOS_LOCUS1172</name>
</gene>
<dbReference type="SUPFAM" id="SSF81837">
    <property type="entry name" value="BEACH domain"/>
    <property type="match status" value="1"/>
</dbReference>
<dbReference type="SMART" id="SM01026">
    <property type="entry name" value="Beach"/>
    <property type="match status" value="1"/>
</dbReference>
<proteinExistence type="predicted"/>
<reference evidence="3 4" key="1">
    <citation type="submission" date="2018-10" db="EMBL/GenBank/DDBJ databases">
        <authorList>
            <consortium name="Pathogen Informatics"/>
        </authorList>
    </citation>
    <scope>NUCLEOTIDE SEQUENCE [LARGE SCALE GENOMIC DNA]</scope>
</reference>
<dbReference type="InterPro" id="IPR000409">
    <property type="entry name" value="BEACH_dom"/>
</dbReference>
<dbReference type="InterPro" id="IPR036372">
    <property type="entry name" value="BEACH_dom_sf"/>
</dbReference>
<dbReference type="SUPFAM" id="SSF101898">
    <property type="entry name" value="NHL repeat"/>
    <property type="match status" value="1"/>
</dbReference>
<dbReference type="PROSITE" id="PS51783">
    <property type="entry name" value="PH_BEACH"/>
    <property type="match status" value="1"/>
</dbReference>
<name>A0A158QSP6_MESCO</name>
<dbReference type="SUPFAM" id="SSF50729">
    <property type="entry name" value="PH domain-like"/>
    <property type="match status" value="1"/>
</dbReference>
<dbReference type="OrthoDB" id="26681at2759"/>
<dbReference type="Gene3D" id="2.30.29.30">
    <property type="entry name" value="Pleckstrin-homology domain (PH domain)/Phosphotyrosine-binding domain (PTB)"/>
    <property type="match status" value="1"/>
</dbReference>
<evidence type="ECO:0000259" key="2">
    <source>
        <dbReference type="PROSITE" id="PS51783"/>
    </source>
</evidence>
<evidence type="ECO:0000313" key="4">
    <source>
        <dbReference type="Proteomes" id="UP000267029"/>
    </source>
</evidence>
<keyword evidence="4" id="KW-1185">Reference proteome</keyword>
<organism evidence="3 4">
    <name type="scientific">Mesocestoides corti</name>
    <name type="common">Flatworm</name>
    <dbReference type="NCBI Taxonomy" id="53468"/>
    <lineage>
        <taxon>Eukaryota</taxon>
        <taxon>Metazoa</taxon>
        <taxon>Spiralia</taxon>
        <taxon>Lophotrochozoa</taxon>
        <taxon>Platyhelminthes</taxon>
        <taxon>Cestoda</taxon>
        <taxon>Eucestoda</taxon>
        <taxon>Cyclophyllidea</taxon>
        <taxon>Mesocestoididae</taxon>
        <taxon>Mesocestoides</taxon>
    </lineage>
</organism>
<evidence type="ECO:0008006" key="5">
    <source>
        <dbReference type="Google" id="ProtNLM"/>
    </source>
</evidence>
<dbReference type="CDD" id="cd06071">
    <property type="entry name" value="Beach"/>
    <property type="match status" value="1"/>
</dbReference>
<dbReference type="STRING" id="53468.A0A158QSP6"/>
<feature type="domain" description="BEACH-type PH" evidence="2">
    <location>
        <begin position="2325"/>
        <end position="2448"/>
    </location>
</feature>
<protein>
    <recommendedName>
        <fullName evidence="5">Lysosomal-trafficking regulator</fullName>
    </recommendedName>
</protein>
<dbReference type="Gene3D" id="1.10.1540.10">
    <property type="entry name" value="BEACH domain"/>
    <property type="match status" value="1"/>
</dbReference>
<dbReference type="PANTHER" id="PTHR13743">
    <property type="entry name" value="BEIGE/BEACH-RELATED"/>
    <property type="match status" value="1"/>
</dbReference>
<evidence type="ECO:0000259" key="1">
    <source>
        <dbReference type="PROSITE" id="PS50197"/>
    </source>
</evidence>
<dbReference type="Proteomes" id="UP000267029">
    <property type="component" value="Unassembled WGS sequence"/>
</dbReference>
<dbReference type="InterPro" id="IPR011993">
    <property type="entry name" value="PH-like_dom_sf"/>
</dbReference>
<dbReference type="Pfam" id="PF02138">
    <property type="entry name" value="Beach"/>
    <property type="match status" value="1"/>
</dbReference>